<accession>G2Y3H0</accession>
<dbReference type="HOGENOM" id="CLU_1461096_0_0_1"/>
<comment type="similarity">
    <text evidence="1">Belongs to the ustYa family.</text>
</comment>
<evidence type="ECO:0000256" key="2">
    <source>
        <dbReference type="SAM" id="MobiDB-lite"/>
    </source>
</evidence>
<feature type="region of interest" description="Disordered" evidence="2">
    <location>
        <begin position="136"/>
        <end position="155"/>
    </location>
</feature>
<evidence type="ECO:0000313" key="4">
    <source>
        <dbReference type="Proteomes" id="UP000008177"/>
    </source>
</evidence>
<dbReference type="Pfam" id="PF11807">
    <property type="entry name" value="UstYa"/>
    <property type="match status" value="1"/>
</dbReference>
<dbReference type="GO" id="GO:0043386">
    <property type="term" value="P:mycotoxin biosynthetic process"/>
    <property type="evidence" value="ECO:0007669"/>
    <property type="project" value="InterPro"/>
</dbReference>
<dbReference type="OrthoDB" id="3687641at2759"/>
<dbReference type="AlphaFoldDB" id="G2Y3H0"/>
<dbReference type="InterPro" id="IPR021765">
    <property type="entry name" value="UstYa-like"/>
</dbReference>
<reference evidence="4" key="1">
    <citation type="journal article" date="2011" name="PLoS Genet.">
        <title>Genomic analysis of the necrotrophic fungal pathogens Sclerotinia sclerotiorum and Botrytis cinerea.</title>
        <authorList>
            <person name="Amselem J."/>
            <person name="Cuomo C.A."/>
            <person name="van Kan J.A."/>
            <person name="Viaud M."/>
            <person name="Benito E.P."/>
            <person name="Couloux A."/>
            <person name="Coutinho P.M."/>
            <person name="de Vries R.P."/>
            <person name="Dyer P.S."/>
            <person name="Fillinger S."/>
            <person name="Fournier E."/>
            <person name="Gout L."/>
            <person name="Hahn M."/>
            <person name="Kohn L."/>
            <person name="Lapalu N."/>
            <person name="Plummer K.M."/>
            <person name="Pradier J.M."/>
            <person name="Quevillon E."/>
            <person name="Sharon A."/>
            <person name="Simon A."/>
            <person name="ten Have A."/>
            <person name="Tudzynski B."/>
            <person name="Tudzynski P."/>
            <person name="Wincker P."/>
            <person name="Andrew M."/>
            <person name="Anthouard V."/>
            <person name="Beever R.E."/>
            <person name="Beffa R."/>
            <person name="Benoit I."/>
            <person name="Bouzid O."/>
            <person name="Brault B."/>
            <person name="Chen Z."/>
            <person name="Choquer M."/>
            <person name="Collemare J."/>
            <person name="Cotton P."/>
            <person name="Danchin E.G."/>
            <person name="Da Silva C."/>
            <person name="Gautier A."/>
            <person name="Giraud C."/>
            <person name="Giraud T."/>
            <person name="Gonzalez C."/>
            <person name="Grossetete S."/>
            <person name="Guldener U."/>
            <person name="Henrissat B."/>
            <person name="Howlett B.J."/>
            <person name="Kodira C."/>
            <person name="Kretschmer M."/>
            <person name="Lappartient A."/>
            <person name="Leroch M."/>
            <person name="Levis C."/>
            <person name="Mauceli E."/>
            <person name="Neuveglise C."/>
            <person name="Oeser B."/>
            <person name="Pearson M."/>
            <person name="Poulain J."/>
            <person name="Poussereau N."/>
            <person name="Quesneville H."/>
            <person name="Rascle C."/>
            <person name="Schumacher J."/>
            <person name="Segurens B."/>
            <person name="Sexton A."/>
            <person name="Silva E."/>
            <person name="Sirven C."/>
            <person name="Soanes D.M."/>
            <person name="Talbot N.J."/>
            <person name="Templeton M."/>
            <person name="Yandava C."/>
            <person name="Yarden O."/>
            <person name="Zeng Q."/>
            <person name="Rollins J.A."/>
            <person name="Lebrun M.H."/>
            <person name="Dickman M."/>
        </authorList>
    </citation>
    <scope>NUCLEOTIDE SEQUENCE [LARGE SCALE GENOMIC DNA]</scope>
    <source>
        <strain evidence="4">T4</strain>
    </source>
</reference>
<dbReference type="Proteomes" id="UP000008177">
    <property type="component" value="Unplaced contigs"/>
</dbReference>
<protein>
    <submittedName>
        <fullName evidence="3">Uncharacterized protein</fullName>
    </submittedName>
</protein>
<sequence length="185" mass="20596">MRALVLNSTSLAACFTLLFLLIVSLFVFFGASFPSSQTYRAWLSPSPCLCEQPNTNDNDELIKTPPNAYLQTFRTRLKLKDMTEVGDSIWATTSSTKKGGFLWARHNETYNTGHGVNIFYALYCLSMIRDTIKGSKSGGIAHSHNSKRGAHMEKSEDEMHVGHCLSYVAQSFLCSADGTLERPRT</sequence>
<dbReference type="EMBL" id="FQ790286">
    <property type="protein sequence ID" value="CCD47210.1"/>
    <property type="molecule type" value="Genomic_DNA"/>
</dbReference>
<proteinExistence type="inferred from homology"/>
<gene>
    <name evidence="3" type="ORF">BofuT4_P003690.1</name>
</gene>
<dbReference type="STRING" id="999810.G2Y3H0"/>
<organism evidence="3 4">
    <name type="scientific">Botryotinia fuckeliana (strain T4)</name>
    <name type="common">Noble rot fungus</name>
    <name type="synonym">Botrytis cinerea</name>
    <dbReference type="NCBI Taxonomy" id="999810"/>
    <lineage>
        <taxon>Eukaryota</taxon>
        <taxon>Fungi</taxon>
        <taxon>Dikarya</taxon>
        <taxon>Ascomycota</taxon>
        <taxon>Pezizomycotina</taxon>
        <taxon>Leotiomycetes</taxon>
        <taxon>Helotiales</taxon>
        <taxon>Sclerotiniaceae</taxon>
        <taxon>Botrytis</taxon>
    </lineage>
</organism>
<name>G2Y3H0_BOTF4</name>
<evidence type="ECO:0000313" key="3">
    <source>
        <dbReference type="EMBL" id="CCD47210.1"/>
    </source>
</evidence>
<evidence type="ECO:0000256" key="1">
    <source>
        <dbReference type="ARBA" id="ARBA00035112"/>
    </source>
</evidence>
<dbReference type="InParanoid" id="G2Y3H0"/>